<dbReference type="EMBL" id="CP004372">
    <property type="protein sequence ID" value="AHM05176.1"/>
    <property type="molecule type" value="Genomic_DNA"/>
</dbReference>
<dbReference type="Proteomes" id="UP000019593">
    <property type="component" value="Chromosome"/>
</dbReference>
<dbReference type="RefSeq" id="WP_025312865.1">
    <property type="nucleotide sequence ID" value="NZ_CP004372.1"/>
</dbReference>
<sequence>MPFDWLLRAVGWVRNPPSAKMVKLVLAVIAVALALGAVERFLGWPDWLTVDNIRRGAFR</sequence>
<dbReference type="KEGG" id="red:roselon_02882"/>
<gene>
    <name evidence="1" type="ORF">roselon_02882</name>
</gene>
<protein>
    <submittedName>
        <fullName evidence="1">Uncharacterized protein</fullName>
    </submittedName>
</protein>
<dbReference type="STRING" id="1294273.roselon_02882"/>
<organism evidence="1 2">
    <name type="scientific">Roseicyclus elongatus DSM 19469</name>
    <dbReference type="NCBI Taxonomy" id="1294273"/>
    <lineage>
        <taxon>Bacteria</taxon>
        <taxon>Pseudomonadati</taxon>
        <taxon>Pseudomonadota</taxon>
        <taxon>Alphaproteobacteria</taxon>
        <taxon>Rhodobacterales</taxon>
        <taxon>Roseobacteraceae</taxon>
        <taxon>Roseicyclus</taxon>
    </lineage>
</organism>
<evidence type="ECO:0000313" key="2">
    <source>
        <dbReference type="Proteomes" id="UP000019593"/>
    </source>
</evidence>
<reference evidence="1 2" key="1">
    <citation type="submission" date="2013-03" db="EMBL/GenBank/DDBJ databases">
        <authorList>
            <person name="Fiebig A."/>
            <person name="Goeker M."/>
            <person name="Klenk H.-P.P."/>
        </authorList>
    </citation>
    <scope>NUCLEOTIDE SEQUENCE [LARGE SCALE GENOMIC DNA]</scope>
    <source>
        <strain evidence="2">DSM 19469</strain>
    </source>
</reference>
<dbReference type="AlphaFoldDB" id="W8S894"/>
<accession>W8S894</accession>
<proteinExistence type="predicted"/>
<evidence type="ECO:0000313" key="1">
    <source>
        <dbReference type="EMBL" id="AHM05176.1"/>
    </source>
</evidence>
<name>W8S894_9RHOB</name>
<dbReference type="eggNOG" id="ENOG5033BNM">
    <property type="taxonomic scope" value="Bacteria"/>
</dbReference>
<keyword evidence="2" id="KW-1185">Reference proteome</keyword>
<dbReference type="HOGENOM" id="CLU_208527_1_0_5"/>